<evidence type="ECO:0000256" key="4">
    <source>
        <dbReference type="ARBA" id="ARBA00022454"/>
    </source>
</evidence>
<protein>
    <submittedName>
        <fullName evidence="8">Uncharacterized protein</fullName>
    </submittedName>
</protein>
<gene>
    <name evidence="8" type="ORF">P7K49_038828</name>
</gene>
<evidence type="ECO:0000256" key="2">
    <source>
        <dbReference type="ARBA" id="ARBA00004584"/>
    </source>
</evidence>
<proteinExistence type="inferred from homology"/>
<feature type="region of interest" description="Disordered" evidence="7">
    <location>
        <begin position="32"/>
        <end position="87"/>
    </location>
</feature>
<evidence type="ECO:0000313" key="8">
    <source>
        <dbReference type="EMBL" id="KAK2083592.1"/>
    </source>
</evidence>
<dbReference type="Proteomes" id="UP001266305">
    <property type="component" value="Unassembled WGS sequence"/>
</dbReference>
<comment type="subcellular location">
    <subcellularLocation>
        <location evidence="2">Chromosome</location>
        <location evidence="2">Centromere</location>
    </subcellularLocation>
    <subcellularLocation>
        <location evidence="1">Nucleus</location>
    </subcellularLocation>
</comment>
<feature type="compositionally biased region" description="Polar residues" evidence="7">
    <location>
        <begin position="39"/>
        <end position="58"/>
    </location>
</feature>
<dbReference type="PANTHER" id="PTHR48208">
    <property type="entry name" value="CENTROMERE PROTEIN I"/>
    <property type="match status" value="1"/>
</dbReference>
<keyword evidence="9" id="KW-1185">Reference proteome</keyword>
<evidence type="ECO:0000256" key="3">
    <source>
        <dbReference type="ARBA" id="ARBA00005470"/>
    </source>
</evidence>
<reference evidence="8 9" key="1">
    <citation type="submission" date="2023-05" db="EMBL/GenBank/DDBJ databases">
        <title>B98-5 Cell Line De Novo Hybrid Assembly: An Optical Mapping Approach.</title>
        <authorList>
            <person name="Kananen K."/>
            <person name="Auerbach J.A."/>
            <person name="Kautto E."/>
            <person name="Blachly J.S."/>
        </authorList>
    </citation>
    <scope>NUCLEOTIDE SEQUENCE [LARGE SCALE GENOMIC DNA]</scope>
    <source>
        <strain evidence="8">B95-8</strain>
        <tissue evidence="8">Cell line</tissue>
    </source>
</reference>
<evidence type="ECO:0000256" key="6">
    <source>
        <dbReference type="ARBA" id="ARBA00023328"/>
    </source>
</evidence>
<evidence type="ECO:0000256" key="1">
    <source>
        <dbReference type="ARBA" id="ARBA00004123"/>
    </source>
</evidence>
<comment type="caution">
    <text evidence="8">The sequence shown here is derived from an EMBL/GenBank/DDBJ whole genome shotgun (WGS) entry which is preliminary data.</text>
</comment>
<keyword evidence="6" id="KW-0137">Centromere</keyword>
<evidence type="ECO:0000256" key="5">
    <source>
        <dbReference type="ARBA" id="ARBA00023242"/>
    </source>
</evidence>
<sequence>MRAGGVRFFEFPRRYSVVRGLCGYTSSVSVMSSQKRSKNVQAQNRTSQGSNSFQTTLSAWKVKQDPSNSKSISKHGEDNPVGDYEHADDQAEDALQMAVGYFEKGPIKTSRNKDKTLEKHLKTVENVAWKNGLASEEIDILLNVALSGKFE</sequence>
<keyword evidence="5" id="KW-0539">Nucleus</keyword>
<dbReference type="EMBL" id="JASSZA010000023">
    <property type="protein sequence ID" value="KAK2083592.1"/>
    <property type="molecule type" value="Genomic_DNA"/>
</dbReference>
<accession>A0ABQ9TFS1</accession>
<dbReference type="InterPro" id="IPR012485">
    <property type="entry name" value="CENP-I"/>
</dbReference>
<dbReference type="PANTHER" id="PTHR48208:SF2">
    <property type="entry name" value="CENTROMERE PROTEIN I"/>
    <property type="match status" value="1"/>
</dbReference>
<feature type="compositionally biased region" description="Basic and acidic residues" evidence="7">
    <location>
        <begin position="74"/>
        <end position="87"/>
    </location>
</feature>
<keyword evidence="4" id="KW-0158">Chromosome</keyword>
<evidence type="ECO:0000313" key="9">
    <source>
        <dbReference type="Proteomes" id="UP001266305"/>
    </source>
</evidence>
<name>A0ABQ9TFS1_SAGOE</name>
<evidence type="ECO:0000256" key="7">
    <source>
        <dbReference type="SAM" id="MobiDB-lite"/>
    </source>
</evidence>
<comment type="similarity">
    <text evidence="3">Belongs to the CENP-I/CTF3 family.</text>
</comment>
<dbReference type="Pfam" id="PF07778">
    <property type="entry name" value="CENP-I"/>
    <property type="match status" value="1"/>
</dbReference>
<organism evidence="8 9">
    <name type="scientific">Saguinus oedipus</name>
    <name type="common">Cotton-top tamarin</name>
    <name type="synonym">Oedipomidas oedipus</name>
    <dbReference type="NCBI Taxonomy" id="9490"/>
    <lineage>
        <taxon>Eukaryota</taxon>
        <taxon>Metazoa</taxon>
        <taxon>Chordata</taxon>
        <taxon>Craniata</taxon>
        <taxon>Vertebrata</taxon>
        <taxon>Euteleostomi</taxon>
        <taxon>Mammalia</taxon>
        <taxon>Eutheria</taxon>
        <taxon>Euarchontoglires</taxon>
        <taxon>Primates</taxon>
        <taxon>Haplorrhini</taxon>
        <taxon>Platyrrhini</taxon>
        <taxon>Cebidae</taxon>
        <taxon>Callitrichinae</taxon>
        <taxon>Saguinus</taxon>
    </lineage>
</organism>